<name>A0A940MIX1_9ACTN</name>
<keyword evidence="3" id="KW-1185">Reference proteome</keyword>
<dbReference type="EMBL" id="JAGIQL010000142">
    <property type="protein sequence ID" value="MBP0460910.1"/>
    <property type="molecule type" value="Genomic_DNA"/>
</dbReference>
<dbReference type="InterPro" id="IPR042001">
    <property type="entry name" value="Sortase_F"/>
</dbReference>
<dbReference type="Pfam" id="PF04203">
    <property type="entry name" value="Sortase"/>
    <property type="match status" value="1"/>
</dbReference>
<dbReference type="GO" id="GO:0016787">
    <property type="term" value="F:hydrolase activity"/>
    <property type="evidence" value="ECO:0007669"/>
    <property type="project" value="UniProtKB-KW"/>
</dbReference>
<evidence type="ECO:0000313" key="3">
    <source>
        <dbReference type="Proteomes" id="UP000670475"/>
    </source>
</evidence>
<evidence type="ECO:0000256" key="1">
    <source>
        <dbReference type="ARBA" id="ARBA00022801"/>
    </source>
</evidence>
<dbReference type="NCBIfam" id="NF033748">
    <property type="entry name" value="class_F_sortase"/>
    <property type="match status" value="1"/>
</dbReference>
<proteinExistence type="predicted"/>
<dbReference type="InterPro" id="IPR005754">
    <property type="entry name" value="Sortase"/>
</dbReference>
<comment type="caution">
    <text evidence="2">The sequence shown here is derived from an EMBL/GenBank/DDBJ whole genome shotgun (WGS) entry which is preliminary data.</text>
</comment>
<reference evidence="2" key="1">
    <citation type="submission" date="2021-03" db="EMBL/GenBank/DDBJ databases">
        <title>Whole genome sequence of Streptomyces bomunensis MMS17-BM035.</title>
        <authorList>
            <person name="Lee J.H."/>
        </authorList>
    </citation>
    <scope>NUCLEOTIDE SEQUENCE</scope>
    <source>
        <strain evidence="2">MMS17-BM035</strain>
    </source>
</reference>
<dbReference type="CDD" id="cd05829">
    <property type="entry name" value="Sortase_F"/>
    <property type="match status" value="1"/>
</dbReference>
<dbReference type="Gene3D" id="2.40.260.10">
    <property type="entry name" value="Sortase"/>
    <property type="match status" value="1"/>
</dbReference>
<keyword evidence="1" id="KW-0378">Hydrolase</keyword>
<dbReference type="RefSeq" id="WP_209343719.1">
    <property type="nucleotide sequence ID" value="NZ_JAGIQL010000142.1"/>
</dbReference>
<dbReference type="SUPFAM" id="SSF63817">
    <property type="entry name" value="Sortase"/>
    <property type="match status" value="1"/>
</dbReference>
<dbReference type="Proteomes" id="UP000670475">
    <property type="component" value="Unassembled WGS sequence"/>
</dbReference>
<dbReference type="AlphaFoldDB" id="A0A940MIX1"/>
<accession>A0A940MIX1</accession>
<sequence>MRRDHLGQEKRRRSPWGALALVMLTGVALMRNGVDTPSGPPQPAAAASLDALHRDPAADALPATPVKPLPYAPLARVRIPEIKVDAPVMDVGLDKDGWIEAPPPSDRNMAGWYQNGVSPGQSGTAVVVGHVDNETGPAVFYGLGALKRGEHIDTVRFDGRVAVFEIYDIEVFSKKDFPGVRVYADTGYPELRVLTCGGGYTKATGYQGNVVVFARLVATHGAGSG</sequence>
<organism evidence="2 3">
    <name type="scientific">Streptomyces montanisoli</name>
    <dbReference type="NCBI Taxonomy" id="2798581"/>
    <lineage>
        <taxon>Bacteria</taxon>
        <taxon>Bacillati</taxon>
        <taxon>Actinomycetota</taxon>
        <taxon>Actinomycetes</taxon>
        <taxon>Kitasatosporales</taxon>
        <taxon>Streptomycetaceae</taxon>
        <taxon>Streptomyces</taxon>
    </lineage>
</organism>
<evidence type="ECO:0000313" key="2">
    <source>
        <dbReference type="EMBL" id="MBP0460910.1"/>
    </source>
</evidence>
<dbReference type="InterPro" id="IPR023365">
    <property type="entry name" value="Sortase_dom-sf"/>
</dbReference>
<gene>
    <name evidence="2" type="ORF">JFN87_26075</name>
</gene>
<protein>
    <submittedName>
        <fullName evidence="2">Class F sortase</fullName>
    </submittedName>
</protein>